<proteinExistence type="predicted"/>
<dbReference type="OrthoDB" id="1914474at2759"/>
<dbReference type="PANTHER" id="PTHR35722">
    <property type="entry name" value="MAL D 1-ASSOCIATED PROTEIN"/>
    <property type="match status" value="1"/>
</dbReference>
<dbReference type="EMBL" id="CM004395">
    <property type="protein sequence ID" value="OAY40704.1"/>
    <property type="molecule type" value="Genomic_DNA"/>
</dbReference>
<evidence type="ECO:0008006" key="4">
    <source>
        <dbReference type="Google" id="ProtNLM"/>
    </source>
</evidence>
<dbReference type="PANTHER" id="PTHR35722:SF1">
    <property type="entry name" value="MAL D 1-ASSOCIATED PROTEIN"/>
    <property type="match status" value="1"/>
</dbReference>
<dbReference type="AlphaFoldDB" id="A0A2C9V7R6"/>
<sequence length="189" mass="21263">MGWVWRDDEPADEISEYWRGPDSSSGKVCSTRKVVKSQCNTEEVEPGKFLRKCEKTEEILRECLGEPVEVLKSNKEYTEDDVTDLVVKGSSSLGQFENLPFGLPGLRSDIEGIERHFLGGINRFFDAAEQFKSSLFDDFGDSYKENPSCPPSMRRGIPIEDYPQKREASPKQRGTDTGNVDLSGLARDV</sequence>
<evidence type="ECO:0000313" key="3">
    <source>
        <dbReference type="Proteomes" id="UP000091857"/>
    </source>
</evidence>
<comment type="caution">
    <text evidence="2">The sequence shown here is derived from an EMBL/GenBank/DDBJ whole genome shotgun (WGS) entry which is preliminary data.</text>
</comment>
<reference evidence="3" key="1">
    <citation type="journal article" date="2016" name="Nat. Biotechnol.">
        <title>Sequencing wild and cultivated cassava and related species reveals extensive interspecific hybridization and genetic diversity.</title>
        <authorList>
            <person name="Bredeson J.V."/>
            <person name="Lyons J.B."/>
            <person name="Prochnik S.E."/>
            <person name="Wu G.A."/>
            <person name="Ha C.M."/>
            <person name="Edsinger-Gonzales E."/>
            <person name="Grimwood J."/>
            <person name="Schmutz J."/>
            <person name="Rabbi I.Y."/>
            <person name="Egesi C."/>
            <person name="Nauluvula P."/>
            <person name="Lebot V."/>
            <person name="Ndunguru J."/>
            <person name="Mkamilo G."/>
            <person name="Bart R.S."/>
            <person name="Setter T.L."/>
            <person name="Gleadow R.M."/>
            <person name="Kulakow P."/>
            <person name="Ferguson M.E."/>
            <person name="Rounsley S."/>
            <person name="Rokhsar D.S."/>
        </authorList>
    </citation>
    <scope>NUCLEOTIDE SEQUENCE [LARGE SCALE GENOMIC DNA]</scope>
    <source>
        <strain evidence="3">cv. AM560-2</strain>
    </source>
</reference>
<feature type="region of interest" description="Disordered" evidence="1">
    <location>
        <begin position="142"/>
        <end position="189"/>
    </location>
</feature>
<protein>
    <recommendedName>
        <fullName evidence="4">Mal d 1-associated protein</fullName>
    </recommendedName>
</protein>
<gene>
    <name evidence="2" type="ORF">MANES_09G042800v8</name>
</gene>
<evidence type="ECO:0000313" key="2">
    <source>
        <dbReference type="EMBL" id="OAY40704.1"/>
    </source>
</evidence>
<name>A0A2C9V7R6_MANES</name>
<dbReference type="Proteomes" id="UP000091857">
    <property type="component" value="Chromosome 9"/>
</dbReference>
<organism evidence="2 3">
    <name type="scientific">Manihot esculenta</name>
    <name type="common">Cassava</name>
    <name type="synonym">Jatropha manihot</name>
    <dbReference type="NCBI Taxonomy" id="3983"/>
    <lineage>
        <taxon>Eukaryota</taxon>
        <taxon>Viridiplantae</taxon>
        <taxon>Streptophyta</taxon>
        <taxon>Embryophyta</taxon>
        <taxon>Tracheophyta</taxon>
        <taxon>Spermatophyta</taxon>
        <taxon>Magnoliopsida</taxon>
        <taxon>eudicotyledons</taxon>
        <taxon>Gunneridae</taxon>
        <taxon>Pentapetalae</taxon>
        <taxon>rosids</taxon>
        <taxon>fabids</taxon>
        <taxon>Malpighiales</taxon>
        <taxon>Euphorbiaceae</taxon>
        <taxon>Crotonoideae</taxon>
        <taxon>Manihoteae</taxon>
        <taxon>Manihot</taxon>
    </lineage>
</organism>
<feature type="compositionally biased region" description="Basic and acidic residues" evidence="1">
    <location>
        <begin position="162"/>
        <end position="174"/>
    </location>
</feature>
<accession>A0A2C9V7R6</accession>
<dbReference type="Gramene" id="Manes.09G042800.1.v8.1">
    <property type="protein sequence ID" value="Manes.09G042800.1.v8.1.CDS"/>
    <property type="gene ID" value="Manes.09G042800.v8.1"/>
</dbReference>
<keyword evidence="3" id="KW-1185">Reference proteome</keyword>
<dbReference type="OMA" id="EMRNGFF"/>
<dbReference type="InterPro" id="IPR053346">
    <property type="entry name" value="Fra_a_1-associated"/>
</dbReference>
<evidence type="ECO:0000256" key="1">
    <source>
        <dbReference type="SAM" id="MobiDB-lite"/>
    </source>
</evidence>
<dbReference type="STRING" id="3983.A0A2C9V7R6"/>